<reference evidence="1 2" key="1">
    <citation type="submission" date="2019-10" db="EMBL/GenBank/DDBJ databases">
        <title>Description of Paenibacillus humi sp. nov.</title>
        <authorList>
            <person name="Carlier A."/>
            <person name="Qi S."/>
        </authorList>
    </citation>
    <scope>NUCLEOTIDE SEQUENCE [LARGE SCALE GENOMIC DNA]</scope>
    <source>
        <strain evidence="1 2">LMG 31461</strain>
    </source>
</reference>
<keyword evidence="2" id="KW-1185">Reference proteome</keyword>
<evidence type="ECO:0000313" key="1">
    <source>
        <dbReference type="EMBL" id="NOU63234.1"/>
    </source>
</evidence>
<dbReference type="RefSeq" id="WP_171629039.1">
    <property type="nucleotide sequence ID" value="NZ_WHNY01000009.1"/>
</dbReference>
<evidence type="ECO:0000313" key="2">
    <source>
        <dbReference type="Proteomes" id="UP000653578"/>
    </source>
</evidence>
<sequence>MAIISIDLTVSMDEIVRVYGMRWSIETLFKFTNSFFKLGTEFQGSSFDMLISHTTIVFSRYLVMEYESRQENDTKSLGGLFFLLADEVRDLDYQTALQQLMRLFMQLTYAKIKHLKSRQSFVNYVIGSLAYLAISRGYSENCAAKAE</sequence>
<proteinExistence type="predicted"/>
<accession>A0ABX1X4K5</accession>
<protein>
    <recommendedName>
        <fullName evidence="3">Transposase IS4-like domain-containing protein</fullName>
    </recommendedName>
</protein>
<dbReference type="EMBL" id="WHNY01000009">
    <property type="protein sequence ID" value="NOU63234.1"/>
    <property type="molecule type" value="Genomic_DNA"/>
</dbReference>
<comment type="caution">
    <text evidence="1">The sequence shown here is derived from an EMBL/GenBank/DDBJ whole genome shotgun (WGS) entry which is preliminary data.</text>
</comment>
<dbReference type="SUPFAM" id="SSF53098">
    <property type="entry name" value="Ribonuclease H-like"/>
    <property type="match status" value="1"/>
</dbReference>
<gene>
    <name evidence="1" type="ORF">GC096_04125</name>
</gene>
<evidence type="ECO:0008006" key="3">
    <source>
        <dbReference type="Google" id="ProtNLM"/>
    </source>
</evidence>
<dbReference type="InterPro" id="IPR012337">
    <property type="entry name" value="RNaseH-like_sf"/>
</dbReference>
<organism evidence="1 2">
    <name type="scientific">Paenibacillus plantarum</name>
    <dbReference type="NCBI Taxonomy" id="2654975"/>
    <lineage>
        <taxon>Bacteria</taxon>
        <taxon>Bacillati</taxon>
        <taxon>Bacillota</taxon>
        <taxon>Bacilli</taxon>
        <taxon>Bacillales</taxon>
        <taxon>Paenibacillaceae</taxon>
        <taxon>Paenibacillus</taxon>
    </lineage>
</organism>
<dbReference type="Proteomes" id="UP000653578">
    <property type="component" value="Unassembled WGS sequence"/>
</dbReference>
<name>A0ABX1X4K5_9BACL</name>